<keyword evidence="4" id="KW-1185">Reference proteome</keyword>
<dbReference type="AlphaFoldDB" id="A0A8K0GDQ5"/>
<dbReference type="EMBL" id="VTPC01006945">
    <property type="protein sequence ID" value="KAF2894508.1"/>
    <property type="molecule type" value="Genomic_DNA"/>
</dbReference>
<proteinExistence type="predicted"/>
<gene>
    <name evidence="3" type="ORF">ILUMI_11669</name>
</gene>
<feature type="domain" description="Integrase zinc-binding" evidence="2">
    <location>
        <begin position="133"/>
        <end position="185"/>
    </location>
</feature>
<accession>A0A8K0GDQ5</accession>
<dbReference type="Proteomes" id="UP000801492">
    <property type="component" value="Unassembled WGS sequence"/>
</dbReference>
<dbReference type="SUPFAM" id="SSF53098">
    <property type="entry name" value="Ribonuclease H-like"/>
    <property type="match status" value="1"/>
</dbReference>
<dbReference type="InterPro" id="IPR012337">
    <property type="entry name" value="RNaseH-like_sf"/>
</dbReference>
<dbReference type="Pfam" id="PF17921">
    <property type="entry name" value="Integrase_H2C2"/>
    <property type="match status" value="1"/>
</dbReference>
<dbReference type="OrthoDB" id="6066069at2759"/>
<comment type="caution">
    <text evidence="3">The sequence shown here is derived from an EMBL/GenBank/DDBJ whole genome shotgun (WGS) entry which is preliminary data.</text>
</comment>
<organism evidence="3 4">
    <name type="scientific">Ignelater luminosus</name>
    <name type="common">Cucubano</name>
    <name type="synonym">Pyrophorus luminosus</name>
    <dbReference type="NCBI Taxonomy" id="2038154"/>
    <lineage>
        <taxon>Eukaryota</taxon>
        <taxon>Metazoa</taxon>
        <taxon>Ecdysozoa</taxon>
        <taxon>Arthropoda</taxon>
        <taxon>Hexapoda</taxon>
        <taxon>Insecta</taxon>
        <taxon>Pterygota</taxon>
        <taxon>Neoptera</taxon>
        <taxon>Endopterygota</taxon>
        <taxon>Coleoptera</taxon>
        <taxon>Polyphaga</taxon>
        <taxon>Elateriformia</taxon>
        <taxon>Elateroidea</taxon>
        <taxon>Elateridae</taxon>
        <taxon>Agrypninae</taxon>
        <taxon>Pyrophorini</taxon>
        <taxon>Ignelater</taxon>
    </lineage>
</organism>
<evidence type="ECO:0000313" key="4">
    <source>
        <dbReference type="Proteomes" id="UP000801492"/>
    </source>
</evidence>
<evidence type="ECO:0000256" key="1">
    <source>
        <dbReference type="SAM" id="SignalP"/>
    </source>
</evidence>
<sequence length="311" mass="35964">MRFLILLHFQFIFCTVDLNLPELQYLADHLRPDECRFLVAALHFKSYEQPNALEQAEEKVSKDIPCLRLLLHWNSAPGEGRGETHEAVQHRLRQLGRNDLADWLGKTVFHELGEEMNRKFDIRCPIILPGNNEVVKLLIRKAHETALHVGVQTVQHLLRHKFWVLKGKRAERSVITSCAICRRFSAKKATVESIPIPEDRVRTVAPFQVTGVDLAGPMYLRGRKKVWIVLYTCAVYRAVQLELIHSLSTEGFLRSLRRFIARRARPATIYSDNSLNFVGCNNLFRQVDWNKVQRHVTISKITWKFKPPTAA</sequence>
<name>A0A8K0GDQ5_IGNLU</name>
<dbReference type="InterPro" id="IPR036397">
    <property type="entry name" value="RNaseH_sf"/>
</dbReference>
<dbReference type="Gene3D" id="3.30.420.10">
    <property type="entry name" value="Ribonuclease H-like superfamily/Ribonuclease H"/>
    <property type="match status" value="1"/>
</dbReference>
<evidence type="ECO:0000313" key="3">
    <source>
        <dbReference type="EMBL" id="KAF2894508.1"/>
    </source>
</evidence>
<dbReference type="GO" id="GO:0003676">
    <property type="term" value="F:nucleic acid binding"/>
    <property type="evidence" value="ECO:0007669"/>
    <property type="project" value="InterPro"/>
</dbReference>
<reference evidence="3" key="1">
    <citation type="submission" date="2019-08" db="EMBL/GenBank/DDBJ databases">
        <title>The genome of the North American firefly Photinus pyralis.</title>
        <authorList>
            <consortium name="Photinus pyralis genome working group"/>
            <person name="Fallon T.R."/>
            <person name="Sander Lower S.E."/>
            <person name="Weng J.-K."/>
        </authorList>
    </citation>
    <scope>NUCLEOTIDE SEQUENCE</scope>
    <source>
        <strain evidence="3">TRF0915ILg1</strain>
        <tissue evidence="3">Whole body</tissue>
    </source>
</reference>
<feature type="chain" id="PRO_5035418156" description="Integrase zinc-binding domain-containing protein" evidence="1">
    <location>
        <begin position="19"/>
        <end position="311"/>
    </location>
</feature>
<dbReference type="PANTHER" id="PTHR47331">
    <property type="entry name" value="PHD-TYPE DOMAIN-CONTAINING PROTEIN"/>
    <property type="match status" value="1"/>
</dbReference>
<evidence type="ECO:0000259" key="2">
    <source>
        <dbReference type="Pfam" id="PF17921"/>
    </source>
</evidence>
<dbReference type="InterPro" id="IPR041588">
    <property type="entry name" value="Integrase_H2C2"/>
</dbReference>
<keyword evidence="1" id="KW-0732">Signal</keyword>
<dbReference type="PANTHER" id="PTHR47331:SF1">
    <property type="entry name" value="GAG-LIKE PROTEIN"/>
    <property type="match status" value="1"/>
</dbReference>
<feature type="signal peptide" evidence="1">
    <location>
        <begin position="1"/>
        <end position="18"/>
    </location>
</feature>
<protein>
    <recommendedName>
        <fullName evidence="2">Integrase zinc-binding domain-containing protein</fullName>
    </recommendedName>
</protein>